<name>A0A445DJM1_ARAHY</name>
<keyword evidence="6" id="KW-1185">Reference proteome</keyword>
<dbReference type="InterPro" id="IPR000010">
    <property type="entry name" value="Cystatin_dom"/>
</dbReference>
<dbReference type="PROSITE" id="PS51257">
    <property type="entry name" value="PROKAR_LIPOPROTEIN"/>
    <property type="match status" value="1"/>
</dbReference>
<protein>
    <recommendedName>
        <fullName evidence="4">Cystatin domain-containing protein</fullName>
    </recommendedName>
</protein>
<feature type="chain" id="PRO_5019571372" description="Cystatin domain-containing protein" evidence="3">
    <location>
        <begin position="26"/>
        <end position="128"/>
    </location>
</feature>
<dbReference type="Gene3D" id="3.10.450.10">
    <property type="match status" value="1"/>
</dbReference>
<feature type="domain" description="Cystatin" evidence="4">
    <location>
        <begin position="35"/>
        <end position="126"/>
    </location>
</feature>
<proteinExistence type="predicted"/>
<keyword evidence="3" id="KW-0732">Signal</keyword>
<evidence type="ECO:0000256" key="3">
    <source>
        <dbReference type="SAM" id="SignalP"/>
    </source>
</evidence>
<evidence type="ECO:0000313" key="6">
    <source>
        <dbReference type="Proteomes" id="UP000289738"/>
    </source>
</evidence>
<keyword evidence="2" id="KW-0789">Thiol protease inhibitor</keyword>
<sequence>MISMKQHYFLLLSLLSLLFLSACFSALATSRPPVALGGRWTHIKDAHKNLRAVATGEFAVKEYNKQSGTNLTFVQVVKGDTQVVDGTNFRLVLAVEDEKSKKMDYEAVVWEDIHRRYRNLTSFRALLQ</sequence>
<evidence type="ECO:0000256" key="1">
    <source>
        <dbReference type="ARBA" id="ARBA00022690"/>
    </source>
</evidence>
<organism evidence="5 6">
    <name type="scientific">Arachis hypogaea</name>
    <name type="common">Peanut</name>
    <dbReference type="NCBI Taxonomy" id="3818"/>
    <lineage>
        <taxon>Eukaryota</taxon>
        <taxon>Viridiplantae</taxon>
        <taxon>Streptophyta</taxon>
        <taxon>Embryophyta</taxon>
        <taxon>Tracheophyta</taxon>
        <taxon>Spermatophyta</taxon>
        <taxon>Magnoliopsida</taxon>
        <taxon>eudicotyledons</taxon>
        <taxon>Gunneridae</taxon>
        <taxon>Pentapetalae</taxon>
        <taxon>rosids</taxon>
        <taxon>fabids</taxon>
        <taxon>Fabales</taxon>
        <taxon>Fabaceae</taxon>
        <taxon>Papilionoideae</taxon>
        <taxon>50 kb inversion clade</taxon>
        <taxon>dalbergioids sensu lato</taxon>
        <taxon>Dalbergieae</taxon>
        <taxon>Pterocarpus clade</taxon>
        <taxon>Arachis</taxon>
    </lineage>
</organism>
<feature type="signal peptide" evidence="3">
    <location>
        <begin position="1"/>
        <end position="25"/>
    </location>
</feature>
<evidence type="ECO:0000313" key="5">
    <source>
        <dbReference type="EMBL" id="RYR63306.1"/>
    </source>
</evidence>
<dbReference type="EMBL" id="SDMP01000004">
    <property type="protein sequence ID" value="RYR63306.1"/>
    <property type="molecule type" value="Genomic_DNA"/>
</dbReference>
<reference evidence="5 6" key="1">
    <citation type="submission" date="2019-01" db="EMBL/GenBank/DDBJ databases">
        <title>Sequencing of cultivated peanut Arachis hypogaea provides insights into genome evolution and oil improvement.</title>
        <authorList>
            <person name="Chen X."/>
        </authorList>
    </citation>
    <scope>NUCLEOTIDE SEQUENCE [LARGE SCALE GENOMIC DNA]</scope>
    <source>
        <strain evidence="6">cv. Fuhuasheng</strain>
        <tissue evidence="5">Leaves</tissue>
    </source>
</reference>
<evidence type="ECO:0000256" key="2">
    <source>
        <dbReference type="ARBA" id="ARBA00022704"/>
    </source>
</evidence>
<dbReference type="InterPro" id="IPR046350">
    <property type="entry name" value="Cystatin_sf"/>
</dbReference>
<dbReference type="GO" id="GO:0004869">
    <property type="term" value="F:cysteine-type endopeptidase inhibitor activity"/>
    <property type="evidence" value="ECO:0007669"/>
    <property type="project" value="UniProtKB-KW"/>
</dbReference>
<dbReference type="SUPFAM" id="SSF54403">
    <property type="entry name" value="Cystatin/monellin"/>
    <property type="match status" value="1"/>
</dbReference>
<dbReference type="STRING" id="3818.A0A445DJM1"/>
<dbReference type="Proteomes" id="UP000289738">
    <property type="component" value="Chromosome A04"/>
</dbReference>
<dbReference type="AlphaFoldDB" id="A0A445DJM1"/>
<evidence type="ECO:0000259" key="4">
    <source>
        <dbReference type="SMART" id="SM00043"/>
    </source>
</evidence>
<gene>
    <name evidence="5" type="ORF">Ahy_A04g021115</name>
</gene>
<keyword evidence="1" id="KW-0646">Protease inhibitor</keyword>
<dbReference type="Gramene" id="arahy.Tifrunner.gnm2.ann2.Ah04g057700.1">
    <property type="protein sequence ID" value="arahy.Tifrunner.gnm2.ann2.Ah04g057700.1-CDS-1"/>
    <property type="gene ID" value="arahy.Tifrunner.gnm2.ann2.Ah04g057700"/>
</dbReference>
<dbReference type="Pfam" id="PF16845">
    <property type="entry name" value="SQAPI"/>
    <property type="match status" value="1"/>
</dbReference>
<dbReference type="SMART" id="SM00043">
    <property type="entry name" value="CY"/>
    <property type="match status" value="1"/>
</dbReference>
<dbReference type="CDD" id="cd00042">
    <property type="entry name" value="CY"/>
    <property type="match status" value="1"/>
</dbReference>
<dbReference type="OrthoDB" id="2016588at2759"/>
<accession>A0A445DJM1</accession>
<dbReference type="PANTHER" id="PTHR47364:SF2">
    <property type="entry name" value="CYSTEINE PROTEINASE INHIBITOR 5"/>
    <property type="match status" value="1"/>
</dbReference>
<comment type="caution">
    <text evidence="5">The sequence shown here is derived from an EMBL/GenBank/DDBJ whole genome shotgun (WGS) entry which is preliminary data.</text>
</comment>
<dbReference type="SMR" id="A0A445DJM1"/>
<dbReference type="PANTHER" id="PTHR47364">
    <property type="entry name" value="CYSTEINE PROTEINASE INHIBITOR 5"/>
    <property type="match status" value="1"/>
</dbReference>